<reference evidence="1" key="1">
    <citation type="submission" date="2022-06" db="EMBL/GenBank/DDBJ databases">
        <title>Genomic Encyclopedia of Archaeal and Bacterial Type Strains, Phase II (KMG-II): from individual species to whole genera.</title>
        <authorList>
            <person name="Goeker M."/>
        </authorList>
    </citation>
    <scope>NUCLEOTIDE SEQUENCE</scope>
    <source>
        <strain evidence="1">DSM 43935</strain>
    </source>
</reference>
<keyword evidence="2" id="KW-1185">Reference proteome</keyword>
<accession>A0AAE3G9G4</accession>
<dbReference type="AlphaFoldDB" id="A0AAE3G9G4"/>
<sequence length="154" mass="16706">MDTPRLGPAHQALTALVGRWAGEEELAASPWAAATTATAEVSYRVGLNGFAVIQEYQQRRSDGGGLVGHGVFTVDPTTGDTLWYGFDSYGYPPDAPARGGWQEDSLILTKTTPRGVAKHVFTLSDDHLRHHIDIRMGDSAEFVPFMRASYGRVG</sequence>
<protein>
    <recommendedName>
        <fullName evidence="3">DUF1579 domain-containing protein</fullName>
    </recommendedName>
</protein>
<name>A0AAE3G9G4_9PSEU</name>
<evidence type="ECO:0008006" key="3">
    <source>
        <dbReference type="Google" id="ProtNLM"/>
    </source>
</evidence>
<comment type="caution">
    <text evidence="1">The sequence shown here is derived from an EMBL/GenBank/DDBJ whole genome shotgun (WGS) entry which is preliminary data.</text>
</comment>
<organism evidence="1 2">
    <name type="scientific">Goodfellowiella coeruleoviolacea</name>
    <dbReference type="NCBI Taxonomy" id="334858"/>
    <lineage>
        <taxon>Bacteria</taxon>
        <taxon>Bacillati</taxon>
        <taxon>Actinomycetota</taxon>
        <taxon>Actinomycetes</taxon>
        <taxon>Pseudonocardiales</taxon>
        <taxon>Pseudonocardiaceae</taxon>
        <taxon>Goodfellowiella</taxon>
    </lineage>
</organism>
<dbReference type="Pfam" id="PF07617">
    <property type="entry name" value="DUF1579"/>
    <property type="match status" value="1"/>
</dbReference>
<dbReference type="Proteomes" id="UP001206128">
    <property type="component" value="Unassembled WGS sequence"/>
</dbReference>
<evidence type="ECO:0000313" key="1">
    <source>
        <dbReference type="EMBL" id="MCP2164131.1"/>
    </source>
</evidence>
<dbReference type="RefSeq" id="WP_253767484.1">
    <property type="nucleotide sequence ID" value="NZ_JAMTCK010000002.1"/>
</dbReference>
<gene>
    <name evidence="1" type="ORF">LX83_000971</name>
</gene>
<dbReference type="InterPro" id="IPR011473">
    <property type="entry name" value="DUF1579"/>
</dbReference>
<evidence type="ECO:0000313" key="2">
    <source>
        <dbReference type="Proteomes" id="UP001206128"/>
    </source>
</evidence>
<dbReference type="EMBL" id="JAMTCK010000002">
    <property type="protein sequence ID" value="MCP2164131.1"/>
    <property type="molecule type" value="Genomic_DNA"/>
</dbReference>
<proteinExistence type="predicted"/>